<comment type="similarity">
    <text evidence="1">Belongs to the sulfatase family.</text>
</comment>
<reference evidence="4" key="1">
    <citation type="submission" date="2018-05" db="EMBL/GenBank/DDBJ databases">
        <authorList>
            <person name="Lanie J.A."/>
            <person name="Ng W.-L."/>
            <person name="Kazmierczak K.M."/>
            <person name="Andrzejewski T.M."/>
            <person name="Davidsen T.M."/>
            <person name="Wayne K.J."/>
            <person name="Tettelin H."/>
            <person name="Glass J.I."/>
            <person name="Rusch D."/>
            <person name="Podicherti R."/>
            <person name="Tsui H.-C.T."/>
            <person name="Winkler M.E."/>
        </authorList>
    </citation>
    <scope>NUCLEOTIDE SEQUENCE</scope>
</reference>
<dbReference type="EMBL" id="UINC01061912">
    <property type="protein sequence ID" value="SVB87993.1"/>
    <property type="molecule type" value="Genomic_DNA"/>
</dbReference>
<dbReference type="InterPro" id="IPR000917">
    <property type="entry name" value="Sulfatase_N"/>
</dbReference>
<dbReference type="InterPro" id="IPR017850">
    <property type="entry name" value="Alkaline_phosphatase_core_sf"/>
</dbReference>
<organism evidence="4">
    <name type="scientific">marine metagenome</name>
    <dbReference type="NCBI Taxonomy" id="408172"/>
    <lineage>
        <taxon>unclassified sequences</taxon>
        <taxon>metagenomes</taxon>
        <taxon>ecological metagenomes</taxon>
    </lineage>
</organism>
<proteinExistence type="inferred from homology"/>
<evidence type="ECO:0000256" key="1">
    <source>
        <dbReference type="ARBA" id="ARBA00008779"/>
    </source>
</evidence>
<gene>
    <name evidence="4" type="ORF">METZ01_LOCUS240847</name>
</gene>
<protein>
    <recommendedName>
        <fullName evidence="3">Sulfatase N-terminal domain-containing protein</fullName>
    </recommendedName>
</protein>
<dbReference type="PANTHER" id="PTHR42693:SF53">
    <property type="entry name" value="ENDO-4-O-SULFATASE"/>
    <property type="match status" value="1"/>
</dbReference>
<dbReference type="Gene3D" id="3.40.720.10">
    <property type="entry name" value="Alkaline Phosphatase, subunit A"/>
    <property type="match status" value="1"/>
</dbReference>
<keyword evidence="2" id="KW-0378">Hydrolase</keyword>
<dbReference type="GO" id="GO:0004065">
    <property type="term" value="F:arylsulfatase activity"/>
    <property type="evidence" value="ECO:0007669"/>
    <property type="project" value="TreeGrafter"/>
</dbReference>
<evidence type="ECO:0000313" key="4">
    <source>
        <dbReference type="EMBL" id="SVB87993.1"/>
    </source>
</evidence>
<dbReference type="SUPFAM" id="SSF53649">
    <property type="entry name" value="Alkaline phosphatase-like"/>
    <property type="match status" value="1"/>
</dbReference>
<feature type="domain" description="Sulfatase N-terminal" evidence="3">
    <location>
        <begin position="2"/>
        <end position="145"/>
    </location>
</feature>
<dbReference type="Pfam" id="PF00884">
    <property type="entry name" value="Sulfatase"/>
    <property type="match status" value="1"/>
</dbReference>
<dbReference type="Gene3D" id="3.30.1120.10">
    <property type="match status" value="1"/>
</dbReference>
<evidence type="ECO:0000259" key="3">
    <source>
        <dbReference type="Pfam" id="PF00884"/>
    </source>
</evidence>
<dbReference type="InterPro" id="IPR050738">
    <property type="entry name" value="Sulfatase"/>
</dbReference>
<dbReference type="PANTHER" id="PTHR42693">
    <property type="entry name" value="ARYLSULFATASE FAMILY MEMBER"/>
    <property type="match status" value="1"/>
</dbReference>
<evidence type="ECO:0000256" key="2">
    <source>
        <dbReference type="ARBA" id="ARBA00022801"/>
    </source>
</evidence>
<dbReference type="AlphaFoldDB" id="A0A382HMV0"/>
<feature type="non-terminal residue" evidence="4">
    <location>
        <position position="1"/>
    </location>
</feature>
<name>A0A382HMV0_9ZZZZ</name>
<sequence>ERYVADAVQFLRDNQDRRFFLYLAHLYVHLPIYVQGRFVRSSSNGRYGAAVHCIDWSTEVLLRELQALGLDDDTVVVFTSDNGALIREGGGSNGPLRAAKGTTWEGGQRVPCIVRWPGRVAAGRVIDEVANAMDLFPTIAGWCGVGVPDDRTLDGRDLGSLLDGGDGPAEAPFLYMLGGNVEAVRVGRWKLHVRKWNKERVRLYDLVDDIGERHDLVDKHPEVVAELLAVIAAARLEFGDDASDVAGSGVRPVGRVSDPVTLTIFDEDAAYYMAEYDLSERG</sequence>
<accession>A0A382HMV0</accession>